<dbReference type="GeneID" id="55991950"/>
<evidence type="ECO:0000256" key="1">
    <source>
        <dbReference type="SAM" id="SignalP"/>
    </source>
</evidence>
<proteinExistence type="predicted"/>
<feature type="signal peptide" evidence="1">
    <location>
        <begin position="1"/>
        <end position="22"/>
    </location>
</feature>
<dbReference type="Proteomes" id="UP000509510">
    <property type="component" value="Chromosome II"/>
</dbReference>
<dbReference type="KEGG" id="trg:TRUGW13939_04449"/>
<evidence type="ECO:0000313" key="2">
    <source>
        <dbReference type="EMBL" id="QKX57337.1"/>
    </source>
</evidence>
<gene>
    <name evidence="2" type="ORF">TRUGW13939_04449</name>
</gene>
<dbReference type="AlphaFoldDB" id="A0A7H8QTP1"/>
<organism evidence="2 3">
    <name type="scientific">Talaromyces rugulosus</name>
    <name type="common">Penicillium rugulosum</name>
    <dbReference type="NCBI Taxonomy" id="121627"/>
    <lineage>
        <taxon>Eukaryota</taxon>
        <taxon>Fungi</taxon>
        <taxon>Dikarya</taxon>
        <taxon>Ascomycota</taxon>
        <taxon>Pezizomycotina</taxon>
        <taxon>Eurotiomycetes</taxon>
        <taxon>Eurotiomycetidae</taxon>
        <taxon>Eurotiales</taxon>
        <taxon>Trichocomaceae</taxon>
        <taxon>Talaromyces</taxon>
        <taxon>Talaromyces sect. Islandici</taxon>
    </lineage>
</organism>
<sequence length="427" mass="47064">MKPVLLQSILSCCLLFLGYCYAQSIPPITSEYLPPVPTTRNKQDYIEFLESFTYNILESTYSDELSAIATVPPPESLHYCMHFSGCPEISGDPNVAPSNIGTVIGPHYPPGYDLQQLISLAKEISKQVAITTHTTAKSKHPKHSKPATVTVTAAASSHPYTQTRSDWNVIACDKYTVISGRNFDYKTTSCIGPSKTISSVKPQVTVRMDATPCNWGTMSSTDIYTSISSALMDACRESPVPTSIRMVPKNSEGIFGLQPFNTTMSACNPKTMTIKDVDGPAEEAHGHWQKKSGEILFTADKNFFDMGHLEDLVNTSAHFVAKSATSNPLNLSFIDEAPDWSGVEISYYHEVVYSANSTELNWYDPGYTEYTQAFIVDYTWEETFDFPWGTVVCDLAQDVGDSLAMEIPELAPIIELTVLLCDIGEVV</sequence>
<keyword evidence="3" id="KW-1185">Reference proteome</keyword>
<reference evidence="3" key="1">
    <citation type="submission" date="2020-06" db="EMBL/GenBank/DDBJ databases">
        <title>A chromosome-scale genome assembly of Talaromyces rugulosus W13939.</title>
        <authorList>
            <person name="Wang B."/>
            <person name="Guo L."/>
            <person name="Ye K."/>
            <person name="Wang L."/>
        </authorList>
    </citation>
    <scope>NUCLEOTIDE SEQUENCE [LARGE SCALE GENOMIC DNA]</scope>
    <source>
        <strain evidence="3">W13939</strain>
    </source>
</reference>
<name>A0A7H8QTP1_TALRU</name>
<keyword evidence="1" id="KW-0732">Signal</keyword>
<accession>A0A7H8QTP1</accession>
<dbReference type="EMBL" id="CP055899">
    <property type="protein sequence ID" value="QKX57337.1"/>
    <property type="molecule type" value="Genomic_DNA"/>
</dbReference>
<dbReference type="RefSeq" id="XP_035343515.1">
    <property type="nucleotide sequence ID" value="XM_035487622.1"/>
</dbReference>
<protein>
    <submittedName>
        <fullName evidence="2">Uncharacterized protein</fullName>
    </submittedName>
</protein>
<feature type="chain" id="PRO_5028919718" evidence="1">
    <location>
        <begin position="23"/>
        <end position="427"/>
    </location>
</feature>
<evidence type="ECO:0000313" key="3">
    <source>
        <dbReference type="Proteomes" id="UP000509510"/>
    </source>
</evidence>